<dbReference type="RefSeq" id="WP_273928291.1">
    <property type="nucleotide sequence ID" value="NZ_JAQSIO010000008.1"/>
</dbReference>
<dbReference type="Gene3D" id="1.10.101.10">
    <property type="entry name" value="PGBD-like superfamily/PGBD"/>
    <property type="match status" value="1"/>
</dbReference>
<keyword evidence="5" id="KW-1185">Reference proteome</keyword>
<feature type="region of interest" description="Disordered" evidence="1">
    <location>
        <begin position="315"/>
        <end position="347"/>
    </location>
</feature>
<organism evidence="4 5">
    <name type="scientific">Curvibacter microcysteis</name>
    <dbReference type="NCBI Taxonomy" id="3026419"/>
    <lineage>
        <taxon>Bacteria</taxon>
        <taxon>Pseudomonadati</taxon>
        <taxon>Pseudomonadota</taxon>
        <taxon>Betaproteobacteria</taxon>
        <taxon>Burkholderiales</taxon>
        <taxon>Comamonadaceae</taxon>
        <taxon>Curvibacter</taxon>
    </lineage>
</organism>
<dbReference type="InterPro" id="IPR002477">
    <property type="entry name" value="Peptidoglycan-bd-like"/>
</dbReference>
<evidence type="ECO:0000259" key="3">
    <source>
        <dbReference type="Pfam" id="PF01471"/>
    </source>
</evidence>
<gene>
    <name evidence="4" type="ORF">PSQ39_17715</name>
</gene>
<evidence type="ECO:0000256" key="1">
    <source>
        <dbReference type="SAM" id="MobiDB-lite"/>
    </source>
</evidence>
<evidence type="ECO:0000313" key="4">
    <source>
        <dbReference type="EMBL" id="MDD0816480.1"/>
    </source>
</evidence>
<keyword evidence="2" id="KW-0732">Signal</keyword>
<dbReference type="Pfam" id="PF01471">
    <property type="entry name" value="PG_binding_1"/>
    <property type="match status" value="1"/>
</dbReference>
<dbReference type="InterPro" id="IPR036366">
    <property type="entry name" value="PGBDSf"/>
</dbReference>
<feature type="domain" description="Peptidoglycan binding-like" evidence="3">
    <location>
        <begin position="293"/>
        <end position="344"/>
    </location>
</feature>
<accession>A0ABT5MMM1</accession>
<name>A0ABT5MMM1_9BURK</name>
<dbReference type="PROSITE" id="PS51257">
    <property type="entry name" value="PROKAR_LIPOPROTEIN"/>
    <property type="match status" value="1"/>
</dbReference>
<evidence type="ECO:0000256" key="2">
    <source>
        <dbReference type="SAM" id="SignalP"/>
    </source>
</evidence>
<feature type="signal peptide" evidence="2">
    <location>
        <begin position="1"/>
        <end position="27"/>
    </location>
</feature>
<evidence type="ECO:0000313" key="5">
    <source>
        <dbReference type="Proteomes" id="UP001528672"/>
    </source>
</evidence>
<comment type="caution">
    <text evidence="4">The sequence shown here is derived from an EMBL/GenBank/DDBJ whole genome shotgun (WGS) entry which is preliminary data.</text>
</comment>
<dbReference type="Proteomes" id="UP001528672">
    <property type="component" value="Unassembled WGS sequence"/>
</dbReference>
<sequence>MAKTHPSSLTLLALAATLAALSGCATMDTGSAQAKTEATGSAGGANSQGANSKLPRCEETLGTIAIVEDTNAPWYVMLTQQRHLGPTTPVLKLLIQQSNCFVVVDRGRAMNNMMQERALAQSGELRNNSNFGKGQMVSADYSLTPSITFSNNNAGGAGAMVGGLLGPVGALVGGNMSAKEASTLLTLDDNRSSVQIAAAEGSARNMDFGAFGGMLGAGFGAMGGGYTNTAEGKVIVAAFLDSYANIVKAVQNYKAQTVKGGLGTGGRLNVDGGVNPNAPRAAAAPAAGAGMTVQAAQQKLNALGFNVGKPDGSMGARTKGELTKFQKSRQLPATGELDEATKAELAK</sequence>
<dbReference type="SUPFAM" id="SSF47090">
    <property type="entry name" value="PGBD-like"/>
    <property type="match status" value="1"/>
</dbReference>
<dbReference type="EMBL" id="JAQSIO010000008">
    <property type="protein sequence ID" value="MDD0816480.1"/>
    <property type="molecule type" value="Genomic_DNA"/>
</dbReference>
<reference evidence="4 5" key="1">
    <citation type="submission" date="2023-02" db="EMBL/GenBank/DDBJ databases">
        <title>Bacterial whole genome sequence for Curvibacter sp. HBC28.</title>
        <authorList>
            <person name="Le V."/>
            <person name="Ko S.-R."/>
            <person name="Ahn C.-Y."/>
            <person name="Oh H.-M."/>
        </authorList>
    </citation>
    <scope>NUCLEOTIDE SEQUENCE [LARGE SCALE GENOMIC DNA]</scope>
    <source>
        <strain evidence="4 5">HBC28</strain>
    </source>
</reference>
<dbReference type="InterPro" id="IPR036365">
    <property type="entry name" value="PGBD-like_sf"/>
</dbReference>
<proteinExistence type="predicted"/>
<feature type="chain" id="PRO_5047373182" evidence="2">
    <location>
        <begin position="28"/>
        <end position="347"/>
    </location>
</feature>
<protein>
    <submittedName>
        <fullName evidence="4">Peptidoglycan-binding protein</fullName>
    </submittedName>
</protein>